<dbReference type="FunFam" id="2.10.110.10:FF:000030">
    <property type="entry name" value="Four and a half LIM domains protein 2"/>
    <property type="match status" value="1"/>
</dbReference>
<sequence>MSCSQEETLDLRVKDNTESVEGIRLQLSILIMCDGWKLCREMKPYDAPVSGNPSVCCSQEFDGEFVILSVISYTRAARAHILLRSCRDSCDHLQRLLVRNESQKKDIMSDQFNCKNCNESLCGRKYIQVEDNPHCIPCYDRLYANTCQECKEIIGHNAKELFYENRHYHAQCFRCFHCDRSLADEPFTSQEDALVCSDCYCNEYSSKCVSCDKIVMPGSRLLEYGGSTWHEDCFMCHGCEKPIGAEAFIPDNNNYYCVPCYEGRVAPQCSHCKKALTKGGVTYKDEVWHKECFLCTGCKAPLAGQPFTSQGESPYCVKCFSSLYAKKCAGCNTAITGFGDGKYVSFEDRQWHQPCFKCSRCSVSLVGSGFFPDRDKILCTDCNNDD</sequence>
<dbReference type="Pfam" id="PF25076">
    <property type="entry name" value="LIM_FHL2-3_N"/>
    <property type="match status" value="1"/>
</dbReference>
<dbReference type="AlphaFoldDB" id="A0A484CP93"/>
<dbReference type="CDD" id="cd09434">
    <property type="entry name" value="LIM4_FHL3"/>
    <property type="match status" value="1"/>
</dbReference>
<reference evidence="10 11" key="1">
    <citation type="submission" date="2019-01" db="EMBL/GenBank/DDBJ databases">
        <title>A chromosome-scale genome assembly of the yellow perch, Perca flavescens.</title>
        <authorList>
            <person name="Feron R."/>
            <person name="Morvezen R."/>
            <person name="Bestin A."/>
            <person name="Haffray P."/>
            <person name="Klopp C."/>
            <person name="Zahm M."/>
            <person name="Cabau C."/>
            <person name="Roques C."/>
            <person name="Donnadieu C."/>
            <person name="Bouchez O."/>
            <person name="Christie M."/>
            <person name="Larson W."/>
            <person name="Guiguen Y."/>
        </authorList>
    </citation>
    <scope>NUCLEOTIDE SEQUENCE [LARGE SCALE GENOMIC DNA]</scope>
    <source>
        <strain evidence="10">YP-PL-M2</strain>
        <tissue evidence="10">Blood</tissue>
    </source>
</reference>
<feature type="domain" description="LIM zinc-binding" evidence="9">
    <location>
        <begin position="145"/>
        <end position="205"/>
    </location>
</feature>
<proteinExistence type="predicted"/>
<evidence type="ECO:0000256" key="5">
    <source>
        <dbReference type="ARBA" id="ARBA00022833"/>
    </source>
</evidence>
<protein>
    <recommendedName>
        <fullName evidence="9">LIM zinc-binding domain-containing protein</fullName>
    </recommendedName>
</protein>
<dbReference type="GO" id="GO:0030018">
    <property type="term" value="C:Z disc"/>
    <property type="evidence" value="ECO:0007669"/>
    <property type="project" value="TreeGrafter"/>
</dbReference>
<evidence type="ECO:0000259" key="9">
    <source>
        <dbReference type="PROSITE" id="PS50023"/>
    </source>
</evidence>
<keyword evidence="11" id="KW-1185">Reference proteome</keyword>
<evidence type="ECO:0000256" key="4">
    <source>
        <dbReference type="ARBA" id="ARBA00022771"/>
    </source>
</evidence>
<evidence type="ECO:0000313" key="11">
    <source>
        <dbReference type="Proteomes" id="UP000295070"/>
    </source>
</evidence>
<dbReference type="Gene3D" id="2.10.110.10">
    <property type="entry name" value="Cysteine Rich Protein"/>
    <property type="match status" value="4"/>
</dbReference>
<dbReference type="GO" id="GO:0030036">
    <property type="term" value="P:actin cytoskeleton organization"/>
    <property type="evidence" value="ECO:0007669"/>
    <property type="project" value="TreeGrafter"/>
</dbReference>
<dbReference type="InterPro" id="IPR056807">
    <property type="entry name" value="LIM_FHL1/2/3/5_N"/>
</dbReference>
<evidence type="ECO:0000256" key="8">
    <source>
        <dbReference type="PROSITE-ProRule" id="PRU00125"/>
    </source>
</evidence>
<keyword evidence="4" id="KW-0863">Zinc-finger</keyword>
<keyword evidence="2 8" id="KW-0479">Metal-binding</keyword>
<dbReference type="FunFam" id="2.10.110.10:FF:000013">
    <property type="entry name" value="Four and a half LIM domains 1"/>
    <property type="match status" value="1"/>
</dbReference>
<dbReference type="FunFam" id="2.10.110.10:FF:000048">
    <property type="entry name" value="Four and a half LIM domains protein 2"/>
    <property type="match status" value="1"/>
</dbReference>
<dbReference type="CDD" id="cd09423">
    <property type="entry name" value="LIM1_FHL3"/>
    <property type="match status" value="1"/>
</dbReference>
<name>A0A484CP93_PERFV</name>
<feature type="domain" description="LIM zinc-binding" evidence="9">
    <location>
        <begin position="326"/>
        <end position="386"/>
    </location>
</feature>
<evidence type="ECO:0000256" key="1">
    <source>
        <dbReference type="ARBA" id="ARBA00004123"/>
    </source>
</evidence>
<dbReference type="SUPFAM" id="SSF57716">
    <property type="entry name" value="Glucocorticoid receptor-like (DNA-binding domain)"/>
    <property type="match status" value="5"/>
</dbReference>
<dbReference type="PANTHER" id="PTHR24205">
    <property type="entry name" value="FOUR AND A HALF LIM DOMAINS PROTEIN"/>
    <property type="match status" value="1"/>
</dbReference>
<dbReference type="EMBL" id="SCKG01000014">
    <property type="protein sequence ID" value="TDH03915.1"/>
    <property type="molecule type" value="Genomic_DNA"/>
</dbReference>
<keyword evidence="6 8" id="KW-0440">LIM domain</keyword>
<dbReference type="GO" id="GO:0001725">
    <property type="term" value="C:stress fiber"/>
    <property type="evidence" value="ECO:0007669"/>
    <property type="project" value="TreeGrafter"/>
</dbReference>
<dbReference type="GO" id="GO:0008270">
    <property type="term" value="F:zinc ion binding"/>
    <property type="evidence" value="ECO:0007669"/>
    <property type="project" value="UniProtKB-KW"/>
</dbReference>
<dbReference type="PROSITE" id="PS00478">
    <property type="entry name" value="LIM_DOMAIN_1"/>
    <property type="match status" value="2"/>
</dbReference>
<dbReference type="Proteomes" id="UP000295070">
    <property type="component" value="Chromosome 14"/>
</dbReference>
<evidence type="ECO:0000256" key="7">
    <source>
        <dbReference type="ARBA" id="ARBA00023242"/>
    </source>
</evidence>
<dbReference type="InterPro" id="IPR001781">
    <property type="entry name" value="Znf_LIM"/>
</dbReference>
<evidence type="ECO:0000256" key="6">
    <source>
        <dbReference type="ARBA" id="ARBA00023038"/>
    </source>
</evidence>
<organism evidence="10 11">
    <name type="scientific">Perca flavescens</name>
    <name type="common">American yellow perch</name>
    <name type="synonym">Morone flavescens</name>
    <dbReference type="NCBI Taxonomy" id="8167"/>
    <lineage>
        <taxon>Eukaryota</taxon>
        <taxon>Metazoa</taxon>
        <taxon>Chordata</taxon>
        <taxon>Craniata</taxon>
        <taxon>Vertebrata</taxon>
        <taxon>Euteleostomi</taxon>
        <taxon>Actinopterygii</taxon>
        <taxon>Neopterygii</taxon>
        <taxon>Teleostei</taxon>
        <taxon>Neoteleostei</taxon>
        <taxon>Acanthomorphata</taxon>
        <taxon>Eupercaria</taxon>
        <taxon>Perciformes</taxon>
        <taxon>Percoidei</taxon>
        <taxon>Percidae</taxon>
        <taxon>Percinae</taxon>
        <taxon>Perca</taxon>
    </lineage>
</organism>
<dbReference type="STRING" id="8167.A0A484CP93"/>
<feature type="domain" description="LIM zinc-binding" evidence="9">
    <location>
        <begin position="206"/>
        <end position="267"/>
    </location>
</feature>
<comment type="caution">
    <text evidence="10">The sequence shown here is derived from an EMBL/GenBank/DDBJ whole genome shotgun (WGS) entry which is preliminary data.</text>
</comment>
<dbReference type="CDD" id="cd09427">
    <property type="entry name" value="LIM2_FHL3"/>
    <property type="match status" value="1"/>
</dbReference>
<keyword evidence="7" id="KW-0539">Nucleus</keyword>
<evidence type="ECO:0000256" key="3">
    <source>
        <dbReference type="ARBA" id="ARBA00022737"/>
    </source>
</evidence>
<comment type="subcellular location">
    <subcellularLocation>
        <location evidence="1">Nucleus</location>
    </subcellularLocation>
</comment>
<dbReference type="GO" id="GO:0003712">
    <property type="term" value="F:transcription coregulator activity"/>
    <property type="evidence" value="ECO:0007669"/>
    <property type="project" value="TreeGrafter"/>
</dbReference>
<dbReference type="CDD" id="cd09346">
    <property type="entry name" value="LIM3_FHL"/>
    <property type="match status" value="1"/>
</dbReference>
<evidence type="ECO:0000313" key="10">
    <source>
        <dbReference type="EMBL" id="TDH03915.1"/>
    </source>
</evidence>
<gene>
    <name evidence="10" type="ORF">EPR50_G00146680</name>
</gene>
<dbReference type="GO" id="GO:0003779">
    <property type="term" value="F:actin binding"/>
    <property type="evidence" value="ECO:0007669"/>
    <property type="project" value="TreeGrafter"/>
</dbReference>
<dbReference type="Pfam" id="PF00412">
    <property type="entry name" value="LIM"/>
    <property type="match status" value="4"/>
</dbReference>
<keyword evidence="3" id="KW-0677">Repeat</keyword>
<evidence type="ECO:0000256" key="2">
    <source>
        <dbReference type="ARBA" id="ARBA00022723"/>
    </source>
</evidence>
<dbReference type="SMART" id="SM00132">
    <property type="entry name" value="LIM"/>
    <property type="match status" value="4"/>
</dbReference>
<dbReference type="PANTHER" id="PTHR24205:SF5">
    <property type="entry name" value="FOUR AND A HALF LIM DOMAINS PROTEIN 3"/>
    <property type="match status" value="1"/>
</dbReference>
<dbReference type="PROSITE" id="PS50023">
    <property type="entry name" value="LIM_DOMAIN_2"/>
    <property type="match status" value="3"/>
</dbReference>
<keyword evidence="5 8" id="KW-0862">Zinc</keyword>
<accession>A0A484CP93</accession>
<dbReference type="GO" id="GO:0005634">
    <property type="term" value="C:nucleus"/>
    <property type="evidence" value="ECO:0007669"/>
    <property type="project" value="UniProtKB-SubCell"/>
</dbReference>